<dbReference type="VEuPathDB" id="FungiDB:EMCG_03621"/>
<organism evidence="1 2">
    <name type="scientific">[Emmonsia] crescens</name>
    <dbReference type="NCBI Taxonomy" id="73230"/>
    <lineage>
        <taxon>Eukaryota</taxon>
        <taxon>Fungi</taxon>
        <taxon>Dikarya</taxon>
        <taxon>Ascomycota</taxon>
        <taxon>Pezizomycotina</taxon>
        <taxon>Eurotiomycetes</taxon>
        <taxon>Eurotiomycetidae</taxon>
        <taxon>Onygenales</taxon>
        <taxon>Ajellomycetaceae</taxon>
        <taxon>Emergomyces</taxon>
    </lineage>
</organism>
<name>A0A2B7ZG34_9EURO</name>
<evidence type="ECO:0000313" key="1">
    <source>
        <dbReference type="EMBL" id="PGH32300.1"/>
    </source>
</evidence>
<accession>A0A2B7ZG34</accession>
<gene>
    <name evidence="1" type="ORF">GX50_04895</name>
</gene>
<dbReference type="EMBL" id="PDND01000097">
    <property type="protein sequence ID" value="PGH32300.1"/>
    <property type="molecule type" value="Genomic_DNA"/>
</dbReference>
<keyword evidence="2" id="KW-1185">Reference proteome</keyword>
<comment type="caution">
    <text evidence="1">The sequence shown here is derived from an EMBL/GenBank/DDBJ whole genome shotgun (WGS) entry which is preliminary data.</text>
</comment>
<dbReference type="Proteomes" id="UP000226031">
    <property type="component" value="Unassembled WGS sequence"/>
</dbReference>
<proteinExistence type="predicted"/>
<reference evidence="1 2" key="1">
    <citation type="submission" date="2017-10" db="EMBL/GenBank/DDBJ databases">
        <title>Comparative genomics in systemic dimorphic fungi from Ajellomycetaceae.</title>
        <authorList>
            <person name="Munoz J.F."/>
            <person name="Mcewen J.G."/>
            <person name="Clay O.K."/>
            <person name="Cuomo C.A."/>
        </authorList>
    </citation>
    <scope>NUCLEOTIDE SEQUENCE [LARGE SCALE GENOMIC DNA]</scope>
    <source>
        <strain evidence="1 2">UAMH4076</strain>
    </source>
</reference>
<dbReference type="AlphaFoldDB" id="A0A2B7ZG34"/>
<protein>
    <submittedName>
        <fullName evidence="1">Uncharacterized protein</fullName>
    </submittedName>
</protein>
<evidence type="ECO:0000313" key="2">
    <source>
        <dbReference type="Proteomes" id="UP000226031"/>
    </source>
</evidence>
<sequence>MPLNLQSPSCVAIQAAELADSLSAVTENLVDRNIQVVEYGEILNRRFGYPVVLNMFTWGVPDSNLSEVGDLLITHGFEPGGISKIHTQFYGVLEAGGLMFLYGSTRVHLVPLSFLRLSLDDCHEVVSSVDSRHKTLIPNIQPYLISLICRLIALPTGMRRNLIEHDLAILLDQVIFPRLPEGEDEEHESEEHFQQRVEQALSYVRGWDWKPEELRYLEITEKLIRDCSQLTKITECK</sequence>